<gene>
    <name evidence="1" type="ORF">BU23DRAFT_659420</name>
</gene>
<name>A0A6A5UWQ0_9PLEO</name>
<dbReference type="Proteomes" id="UP000800036">
    <property type="component" value="Unassembled WGS sequence"/>
</dbReference>
<dbReference type="OrthoDB" id="3799754at2759"/>
<dbReference type="EMBL" id="ML976734">
    <property type="protein sequence ID" value="KAF1967306.1"/>
    <property type="molecule type" value="Genomic_DNA"/>
</dbReference>
<evidence type="ECO:0000313" key="2">
    <source>
        <dbReference type="Proteomes" id="UP000800036"/>
    </source>
</evidence>
<evidence type="ECO:0000313" key="1">
    <source>
        <dbReference type="EMBL" id="KAF1967306.1"/>
    </source>
</evidence>
<reference evidence="1" key="1">
    <citation type="journal article" date="2020" name="Stud. Mycol.">
        <title>101 Dothideomycetes genomes: a test case for predicting lifestyles and emergence of pathogens.</title>
        <authorList>
            <person name="Haridas S."/>
            <person name="Albert R."/>
            <person name="Binder M."/>
            <person name="Bloem J."/>
            <person name="Labutti K."/>
            <person name="Salamov A."/>
            <person name="Andreopoulos B."/>
            <person name="Baker S."/>
            <person name="Barry K."/>
            <person name="Bills G."/>
            <person name="Bluhm B."/>
            <person name="Cannon C."/>
            <person name="Castanera R."/>
            <person name="Culley D."/>
            <person name="Daum C."/>
            <person name="Ezra D."/>
            <person name="Gonzalez J."/>
            <person name="Henrissat B."/>
            <person name="Kuo A."/>
            <person name="Liang C."/>
            <person name="Lipzen A."/>
            <person name="Lutzoni F."/>
            <person name="Magnuson J."/>
            <person name="Mondo S."/>
            <person name="Nolan M."/>
            <person name="Ohm R."/>
            <person name="Pangilinan J."/>
            <person name="Park H.-J."/>
            <person name="Ramirez L."/>
            <person name="Alfaro M."/>
            <person name="Sun H."/>
            <person name="Tritt A."/>
            <person name="Yoshinaga Y."/>
            <person name="Zwiers L.-H."/>
            <person name="Turgeon B."/>
            <person name="Goodwin S."/>
            <person name="Spatafora J."/>
            <person name="Crous P."/>
            <person name="Grigoriev I."/>
        </authorList>
    </citation>
    <scope>NUCLEOTIDE SEQUENCE</scope>
    <source>
        <strain evidence="1">CBS 107.79</strain>
    </source>
</reference>
<proteinExistence type="predicted"/>
<accession>A0A6A5UWQ0</accession>
<sequence>MLNWRPALWQVPTDLELDEAEEFLWHHPKENGHVHNVRWCSLRKIILNENRNCIAHPVTHVQGLIPFLQQNHRLRVERRVDINHAIVTPRGAALAKWYDIFDKHPEGHWIHTSLEFMALWIIEEMALKDYGLLDNSFSLTFEGLPGIQEKLWDGLKQMAAVQKAMVEYAKRSTPNHLALDDNLNYFLTYEPSILFLSRPKLYFADALPQAIKDMIKATSYIHLPVWKGDVWDVEEVLANVLADEDALVASNHEELFENIHTEEEDLGISYDSLKVFYWNELEEYEDGMDGWDAMVAALEN</sequence>
<protein>
    <submittedName>
        <fullName evidence="1">Uncharacterized protein</fullName>
    </submittedName>
</protein>
<keyword evidence="2" id="KW-1185">Reference proteome</keyword>
<organism evidence="1 2">
    <name type="scientific">Bimuria novae-zelandiae CBS 107.79</name>
    <dbReference type="NCBI Taxonomy" id="1447943"/>
    <lineage>
        <taxon>Eukaryota</taxon>
        <taxon>Fungi</taxon>
        <taxon>Dikarya</taxon>
        <taxon>Ascomycota</taxon>
        <taxon>Pezizomycotina</taxon>
        <taxon>Dothideomycetes</taxon>
        <taxon>Pleosporomycetidae</taxon>
        <taxon>Pleosporales</taxon>
        <taxon>Massarineae</taxon>
        <taxon>Didymosphaeriaceae</taxon>
        <taxon>Bimuria</taxon>
    </lineage>
</organism>
<dbReference type="AlphaFoldDB" id="A0A6A5UWQ0"/>